<feature type="transmembrane region" description="Helical" evidence="6">
    <location>
        <begin position="60"/>
        <end position="76"/>
    </location>
</feature>
<keyword evidence="4 6" id="KW-0472">Membrane</keyword>
<evidence type="ECO:0000256" key="5">
    <source>
        <dbReference type="SAM" id="MobiDB-lite"/>
    </source>
</evidence>
<dbReference type="CDD" id="cd16914">
    <property type="entry name" value="EcfT"/>
    <property type="match status" value="1"/>
</dbReference>
<comment type="caution">
    <text evidence="7">The sequence shown here is derived from an EMBL/GenBank/DDBJ whole genome shotgun (WGS) entry which is preliminary data.</text>
</comment>
<proteinExistence type="predicted"/>
<dbReference type="GO" id="GO:0005886">
    <property type="term" value="C:plasma membrane"/>
    <property type="evidence" value="ECO:0007669"/>
    <property type="project" value="UniProtKB-ARBA"/>
</dbReference>
<feature type="transmembrane region" description="Helical" evidence="6">
    <location>
        <begin position="12"/>
        <end position="31"/>
    </location>
</feature>
<evidence type="ECO:0000256" key="3">
    <source>
        <dbReference type="ARBA" id="ARBA00022989"/>
    </source>
</evidence>
<evidence type="ECO:0000256" key="6">
    <source>
        <dbReference type="SAM" id="Phobius"/>
    </source>
</evidence>
<dbReference type="PATRIC" id="fig|584657.3.peg.1590"/>
<accession>W9GJN3</accession>
<dbReference type="InterPro" id="IPR003339">
    <property type="entry name" value="ABC/ECF_trnsptr_transmembrane"/>
</dbReference>
<feature type="transmembrane region" description="Helical" evidence="6">
    <location>
        <begin position="82"/>
        <end position="100"/>
    </location>
</feature>
<keyword evidence="3 6" id="KW-1133">Transmembrane helix</keyword>
<feature type="transmembrane region" description="Helical" evidence="6">
    <location>
        <begin position="37"/>
        <end position="53"/>
    </location>
</feature>
<feature type="region of interest" description="Disordered" evidence="5">
    <location>
        <begin position="188"/>
        <end position="221"/>
    </location>
</feature>
<evidence type="ECO:0000256" key="2">
    <source>
        <dbReference type="ARBA" id="ARBA00022692"/>
    </source>
</evidence>
<reference evidence="8" key="1">
    <citation type="submission" date="2013-08" db="EMBL/GenBank/DDBJ databases">
        <title>Intrasporangium oryzae NRRL B-24470.</title>
        <authorList>
            <person name="Liu H."/>
            <person name="Wang G."/>
        </authorList>
    </citation>
    <scope>NUCLEOTIDE SEQUENCE [LARGE SCALE GENOMIC DNA]</scope>
    <source>
        <strain evidence="8">Q5-1</strain>
    </source>
</reference>
<evidence type="ECO:0000313" key="8">
    <source>
        <dbReference type="Proteomes" id="UP000019494"/>
    </source>
</evidence>
<sequence>MQGTSVVHRAPLAAKFVALLAVGVATTLLPSWWTGCLLLALVVGTHALAGLGLGRLLRTMRPVLPVLVVLFAFQWWSQDAAMAARLVLGILACYIAAGVVTGTTSPSALIDAVVGAARPLRRWLDPEAVGIAVAVMFRSIPWIADAFGEVREAARARGLERNPRALVLPVVIHTVGYARATGEALAARGLGDPVEGPQDAPAGGSRPGGPGAPSTNDGAPG</sequence>
<evidence type="ECO:0000256" key="4">
    <source>
        <dbReference type="ARBA" id="ARBA00023136"/>
    </source>
</evidence>
<protein>
    <submittedName>
        <fullName evidence="7">Cobalt transporter</fullName>
    </submittedName>
</protein>
<dbReference type="AlphaFoldDB" id="W9GJN3"/>
<dbReference type="Proteomes" id="UP000019494">
    <property type="component" value="Unassembled WGS sequence"/>
</dbReference>
<gene>
    <name evidence="7" type="ORF">N864_21010</name>
</gene>
<comment type="subcellular location">
    <subcellularLocation>
        <location evidence="1">Membrane</location>
        <topology evidence="1">Multi-pass membrane protein</topology>
    </subcellularLocation>
</comment>
<dbReference type="Pfam" id="PF02361">
    <property type="entry name" value="CbiQ"/>
    <property type="match status" value="1"/>
</dbReference>
<keyword evidence="8" id="KW-1185">Reference proteome</keyword>
<evidence type="ECO:0000256" key="1">
    <source>
        <dbReference type="ARBA" id="ARBA00004141"/>
    </source>
</evidence>
<dbReference type="EMBL" id="AWQS01000046">
    <property type="protein sequence ID" value="EWT06461.1"/>
    <property type="molecule type" value="Genomic_DNA"/>
</dbReference>
<keyword evidence="2 6" id="KW-0812">Transmembrane</keyword>
<name>W9GJN3_9MICO</name>
<evidence type="ECO:0000313" key="7">
    <source>
        <dbReference type="EMBL" id="EWT06461.1"/>
    </source>
</evidence>
<organism evidence="7 8">
    <name type="scientific">Intrasporangium chromatireducens Q5-1</name>
    <dbReference type="NCBI Taxonomy" id="584657"/>
    <lineage>
        <taxon>Bacteria</taxon>
        <taxon>Bacillati</taxon>
        <taxon>Actinomycetota</taxon>
        <taxon>Actinomycetes</taxon>
        <taxon>Micrococcales</taxon>
        <taxon>Intrasporangiaceae</taxon>
        <taxon>Intrasporangium</taxon>
    </lineage>
</organism>